<accession>A0A074YVB9</accession>
<dbReference type="Pfam" id="PF08450">
    <property type="entry name" value="SGL"/>
    <property type="match status" value="1"/>
</dbReference>
<dbReference type="RefSeq" id="XP_013348592.1">
    <property type="nucleotide sequence ID" value="XM_013493138.1"/>
</dbReference>
<gene>
    <name evidence="2" type="ORF">AUEXF2481DRAFT_45399</name>
</gene>
<dbReference type="GeneID" id="25367927"/>
<dbReference type="InterPro" id="IPR011042">
    <property type="entry name" value="6-blade_b-propeller_TolB-like"/>
</dbReference>
<proteinExistence type="predicted"/>
<evidence type="ECO:0000259" key="1">
    <source>
        <dbReference type="Pfam" id="PF08450"/>
    </source>
</evidence>
<dbReference type="InterPro" id="IPR052988">
    <property type="entry name" value="Oryzine_lactonohydrolase"/>
</dbReference>
<dbReference type="Proteomes" id="UP000030641">
    <property type="component" value="Unassembled WGS sequence"/>
</dbReference>
<dbReference type="SUPFAM" id="SSF63829">
    <property type="entry name" value="Calcium-dependent phosphotriesterase"/>
    <property type="match status" value="1"/>
</dbReference>
<dbReference type="STRING" id="1043005.A0A074YVB9"/>
<protein>
    <recommendedName>
        <fullName evidence="1">SMP-30/Gluconolactonase/LRE-like region domain-containing protein</fullName>
    </recommendedName>
</protein>
<dbReference type="PANTHER" id="PTHR47064">
    <property type="entry name" value="PUTATIVE (AFU_ORTHOLOGUE AFUA_1G08990)-RELATED"/>
    <property type="match status" value="1"/>
</dbReference>
<organism evidence="2 3">
    <name type="scientific">Aureobasidium subglaciale (strain EXF-2481)</name>
    <name type="common">Aureobasidium pullulans var. subglaciale</name>
    <dbReference type="NCBI Taxonomy" id="1043005"/>
    <lineage>
        <taxon>Eukaryota</taxon>
        <taxon>Fungi</taxon>
        <taxon>Dikarya</taxon>
        <taxon>Ascomycota</taxon>
        <taxon>Pezizomycotina</taxon>
        <taxon>Dothideomycetes</taxon>
        <taxon>Dothideomycetidae</taxon>
        <taxon>Dothideales</taxon>
        <taxon>Saccotheciaceae</taxon>
        <taxon>Aureobasidium</taxon>
    </lineage>
</organism>
<name>A0A074YVB9_AURSE</name>
<feature type="domain" description="SMP-30/Gluconolactonase/LRE-like region" evidence="1">
    <location>
        <begin position="111"/>
        <end position="309"/>
    </location>
</feature>
<dbReference type="OrthoDB" id="423498at2759"/>
<dbReference type="InParanoid" id="A0A074YVB9"/>
<reference evidence="2 3" key="1">
    <citation type="journal article" date="2014" name="BMC Genomics">
        <title>Genome sequencing of four Aureobasidium pullulans varieties: biotechnological potential, stress tolerance, and description of new species.</title>
        <authorList>
            <person name="Gostin Ar C."/>
            <person name="Ohm R.A."/>
            <person name="Kogej T."/>
            <person name="Sonjak S."/>
            <person name="Turk M."/>
            <person name="Zajc J."/>
            <person name="Zalar P."/>
            <person name="Grube M."/>
            <person name="Sun H."/>
            <person name="Han J."/>
            <person name="Sharma A."/>
            <person name="Chiniquy J."/>
            <person name="Ngan C.Y."/>
            <person name="Lipzen A."/>
            <person name="Barry K."/>
            <person name="Grigoriev I.V."/>
            <person name="Gunde-Cimerman N."/>
        </authorList>
    </citation>
    <scope>NUCLEOTIDE SEQUENCE [LARGE SCALE GENOMIC DNA]</scope>
    <source>
        <strain evidence="2 3">EXF-2481</strain>
    </source>
</reference>
<evidence type="ECO:0000313" key="3">
    <source>
        <dbReference type="Proteomes" id="UP000030641"/>
    </source>
</evidence>
<dbReference type="InterPro" id="IPR013658">
    <property type="entry name" value="SGL"/>
</dbReference>
<dbReference type="OMA" id="RVYAGCG"/>
<evidence type="ECO:0000313" key="2">
    <source>
        <dbReference type="EMBL" id="KER00100.1"/>
    </source>
</evidence>
<dbReference type="HOGENOM" id="CLU_036110_1_3_1"/>
<keyword evidence="3" id="KW-1185">Reference proteome</keyword>
<dbReference type="Gene3D" id="2.120.10.30">
    <property type="entry name" value="TolB, C-terminal domain"/>
    <property type="match status" value="1"/>
</dbReference>
<dbReference type="PANTHER" id="PTHR47064:SF2">
    <property type="entry name" value="SMP-30_GLUCONOLACTONASE_LRE-LIKE REGION DOMAIN-CONTAINING PROTEIN-RELATED"/>
    <property type="match status" value="1"/>
</dbReference>
<dbReference type="EMBL" id="KL584749">
    <property type="protein sequence ID" value="KER00100.1"/>
    <property type="molecule type" value="Genomic_DNA"/>
</dbReference>
<dbReference type="AlphaFoldDB" id="A0A074YVB9"/>
<sequence>MALDVSYGKQLSQGKGFRIYDSSFSKILGSNPSITQVQSRDYQFAHEAGVYIKSTNRVYFTANFQTCDPITLYSVDATTLKVEDDKFTGCVQANGACNYKDKILYCCQGDRENPSALVLVDPITNTSEPLITNFQGRPFNSVNDAVIHHANDEIWFTDPTYGYEQAFRPSPDLPSQIYRFNPSTGKIWCVADGFVQCNGLCFSPDYKTLYVTDTGACQAHSGPGDGHNFSMNPRLPATIYAYDVVNSGTCLTNRRTFAYCDNGVPDGIKCDEEGNVYSGCGDGVHVWDKDGSLIGKIVVGGCVANFCFSKEGIWMFGEEELYLCKFAAKGALVSIECE</sequence>